<evidence type="ECO:0000256" key="2">
    <source>
        <dbReference type="ARBA" id="ARBA00022741"/>
    </source>
</evidence>
<dbReference type="EC" id="2.7.6.2" evidence="5"/>
<dbReference type="Pfam" id="PF04263">
    <property type="entry name" value="TPK_catalytic"/>
    <property type="match status" value="1"/>
</dbReference>
<organism evidence="7 8">
    <name type="scientific">Lutispora saccharofermentans</name>
    <dbReference type="NCBI Taxonomy" id="3024236"/>
    <lineage>
        <taxon>Bacteria</taxon>
        <taxon>Bacillati</taxon>
        <taxon>Bacillota</taxon>
        <taxon>Clostridia</taxon>
        <taxon>Lutisporales</taxon>
        <taxon>Lutisporaceae</taxon>
        <taxon>Lutispora</taxon>
    </lineage>
</organism>
<dbReference type="InterPro" id="IPR006282">
    <property type="entry name" value="Thi_PPkinase"/>
</dbReference>
<reference evidence="7 8" key="1">
    <citation type="submission" date="2021-10" db="EMBL/GenBank/DDBJ databases">
        <title>Lutispora strain m25 sp. nov., a thermophilic, non-spore-forming bacterium isolated from a lab-scale methanogenic bioreactor digesting anaerobic sludge.</title>
        <authorList>
            <person name="El Houari A."/>
            <person name="Mcdonald J."/>
        </authorList>
    </citation>
    <scope>NUCLEOTIDE SEQUENCE [LARGE SCALE GENOMIC DNA]</scope>
    <source>
        <strain evidence="8">m25</strain>
    </source>
</reference>
<evidence type="ECO:0000259" key="6">
    <source>
        <dbReference type="SMART" id="SM00983"/>
    </source>
</evidence>
<keyword evidence="1 7" id="KW-0808">Transferase</keyword>
<gene>
    <name evidence="7" type="ORF">LJD61_00620</name>
</gene>
<keyword evidence="2" id="KW-0547">Nucleotide-binding</keyword>
<evidence type="ECO:0000256" key="4">
    <source>
        <dbReference type="ARBA" id="ARBA00022840"/>
    </source>
</evidence>
<dbReference type="InterPro" id="IPR007371">
    <property type="entry name" value="TPK_catalytic"/>
</dbReference>
<evidence type="ECO:0000313" key="8">
    <source>
        <dbReference type="Proteomes" id="UP001651880"/>
    </source>
</evidence>
<sequence>MKTAIICNGQVTDYEYSMDIIKDADYIICADGGTRHAYKMGICPDLIIGDFDSTNGFYLEHYKKMGVKIQEYPRDKDKTDSHICILKALDFSSEIVLLGVTGSRLDHTLANISLLKLGLDKNIKMYIADKQNEIYLINDKITIRGKPGELFSLLPLTPRVEGIKVCGARYELDEAVMEIGDPYGTSNVFGQESVEIKIEKGYLLVIKSKD</sequence>
<dbReference type="InterPro" id="IPR036759">
    <property type="entry name" value="TPK_catalytic_sf"/>
</dbReference>
<dbReference type="Gene3D" id="3.40.50.10240">
    <property type="entry name" value="Thiamin pyrophosphokinase, catalytic domain"/>
    <property type="match status" value="1"/>
</dbReference>
<keyword evidence="3" id="KW-0418">Kinase</keyword>
<dbReference type="InterPro" id="IPR007373">
    <property type="entry name" value="Thiamin_PyroPKinase_B1-bd"/>
</dbReference>
<keyword evidence="4" id="KW-0067">ATP-binding</keyword>
<proteinExistence type="predicted"/>
<dbReference type="RefSeq" id="WP_255225565.1">
    <property type="nucleotide sequence ID" value="NZ_JAJEKE010000001.1"/>
</dbReference>
<evidence type="ECO:0000256" key="1">
    <source>
        <dbReference type="ARBA" id="ARBA00022679"/>
    </source>
</evidence>
<dbReference type="CDD" id="cd07995">
    <property type="entry name" value="TPK"/>
    <property type="match status" value="1"/>
</dbReference>
<dbReference type="InterPro" id="IPR053149">
    <property type="entry name" value="TPK"/>
</dbReference>
<dbReference type="SMART" id="SM00983">
    <property type="entry name" value="TPK_B1_binding"/>
    <property type="match status" value="1"/>
</dbReference>
<keyword evidence="8" id="KW-1185">Reference proteome</keyword>
<dbReference type="GO" id="GO:0004788">
    <property type="term" value="F:thiamine diphosphokinase activity"/>
    <property type="evidence" value="ECO:0007669"/>
    <property type="project" value="UniProtKB-EC"/>
</dbReference>
<evidence type="ECO:0000256" key="3">
    <source>
        <dbReference type="ARBA" id="ARBA00022777"/>
    </source>
</evidence>
<dbReference type="InterPro" id="IPR036371">
    <property type="entry name" value="TPK_B1-bd_sf"/>
</dbReference>
<feature type="domain" description="Thiamin pyrophosphokinase thiamin-binding" evidence="6">
    <location>
        <begin position="145"/>
        <end position="204"/>
    </location>
</feature>
<dbReference type="PANTHER" id="PTHR41299">
    <property type="entry name" value="THIAMINE PYROPHOSPHOKINASE"/>
    <property type="match status" value="1"/>
</dbReference>
<protein>
    <recommendedName>
        <fullName evidence="5">Thiamine diphosphokinase</fullName>
        <ecNumber evidence="5">2.7.6.2</ecNumber>
    </recommendedName>
</protein>
<dbReference type="EMBL" id="JAJEKE010000001">
    <property type="protein sequence ID" value="MCQ1528055.1"/>
    <property type="molecule type" value="Genomic_DNA"/>
</dbReference>
<name>A0ABT1N9X6_9FIRM</name>
<evidence type="ECO:0000256" key="5">
    <source>
        <dbReference type="NCBIfam" id="TIGR01378"/>
    </source>
</evidence>
<dbReference type="NCBIfam" id="TIGR01378">
    <property type="entry name" value="thi_PPkinase"/>
    <property type="match status" value="1"/>
</dbReference>
<dbReference type="Proteomes" id="UP001651880">
    <property type="component" value="Unassembled WGS sequence"/>
</dbReference>
<dbReference type="Pfam" id="PF04265">
    <property type="entry name" value="TPK_B1_binding"/>
    <property type="match status" value="1"/>
</dbReference>
<comment type="caution">
    <text evidence="7">The sequence shown here is derived from an EMBL/GenBank/DDBJ whole genome shotgun (WGS) entry which is preliminary data.</text>
</comment>
<dbReference type="SUPFAM" id="SSF63862">
    <property type="entry name" value="Thiamin pyrophosphokinase, substrate-binding domain"/>
    <property type="match status" value="1"/>
</dbReference>
<dbReference type="SUPFAM" id="SSF63999">
    <property type="entry name" value="Thiamin pyrophosphokinase, catalytic domain"/>
    <property type="match status" value="1"/>
</dbReference>
<accession>A0ABT1N9X6</accession>
<dbReference type="PANTHER" id="PTHR41299:SF1">
    <property type="entry name" value="THIAMINE PYROPHOSPHOKINASE"/>
    <property type="match status" value="1"/>
</dbReference>
<evidence type="ECO:0000313" key="7">
    <source>
        <dbReference type="EMBL" id="MCQ1528055.1"/>
    </source>
</evidence>